<dbReference type="OrthoDB" id="341486at2759"/>
<evidence type="ECO:0000256" key="1">
    <source>
        <dbReference type="SAM" id="MobiDB-lite"/>
    </source>
</evidence>
<keyword evidence="2" id="KW-0732">Signal</keyword>
<dbReference type="GO" id="GO:0005737">
    <property type="term" value="C:cytoplasm"/>
    <property type="evidence" value="ECO:0007669"/>
    <property type="project" value="TreeGrafter"/>
</dbReference>
<accession>A0A433DDG5</accession>
<sequence length="302" mass="32268">MTCRWLCFVLARSLSFCSSAVPQSTTAMSSSRTHSVQWSPHPGHNAFLVGRRRQDPPVPGGRQLRPSSYEGNRLLPPHLPFNLFQLPLITILRPPQCFDWSPDPNYKDLVAVGYTNGRTVLVRMHATSSYHPSEPSHYSHATQAFEDAIASSVSPGTGTHPNGRVVYPNPLTPRGLHPSTSTSASPPYPALNVRHSRACNVVSFCPPQPHLLATGLDRGRGEVSLMVWDVSQAQGRTADHAAAPVTPVTAVPPALSGAASGVFGHGRPSWADRPPLLPSEGSGARTPGTVLDLGGDGFFSGQ</sequence>
<name>A0A433DDG5_9FUNG</name>
<comment type="caution">
    <text evidence="3">The sequence shown here is derived from an EMBL/GenBank/DDBJ whole genome shotgun (WGS) entry which is preliminary data.</text>
</comment>
<dbReference type="Proteomes" id="UP000268093">
    <property type="component" value="Unassembled WGS sequence"/>
</dbReference>
<dbReference type="SUPFAM" id="SSF82171">
    <property type="entry name" value="DPP6 N-terminal domain-like"/>
    <property type="match status" value="1"/>
</dbReference>
<keyword evidence="4" id="KW-1185">Reference proteome</keyword>
<dbReference type="PANTHER" id="PTHR16453">
    <property type="entry name" value="WD40 DOMAIN-CONTAINING PROTEIN MIO FAMILY MEMBER"/>
    <property type="match status" value="1"/>
</dbReference>
<protein>
    <recommendedName>
        <fullName evidence="5">WD40-repeat-containing domain protein</fullName>
    </recommendedName>
</protein>
<evidence type="ECO:0000256" key="2">
    <source>
        <dbReference type="SAM" id="SignalP"/>
    </source>
</evidence>
<dbReference type="InterPro" id="IPR037593">
    <property type="entry name" value="MIOS/Sea4"/>
</dbReference>
<dbReference type="EMBL" id="RBNI01002863">
    <property type="protein sequence ID" value="RUP48858.1"/>
    <property type="molecule type" value="Genomic_DNA"/>
</dbReference>
<feature type="region of interest" description="Disordered" evidence="1">
    <location>
        <begin position="266"/>
        <end position="302"/>
    </location>
</feature>
<proteinExistence type="predicted"/>
<feature type="signal peptide" evidence="2">
    <location>
        <begin position="1"/>
        <end position="19"/>
    </location>
</feature>
<evidence type="ECO:0000313" key="3">
    <source>
        <dbReference type="EMBL" id="RUP48858.1"/>
    </source>
</evidence>
<organism evidence="3 4">
    <name type="scientific">Jimgerdemannia flammicorona</name>
    <dbReference type="NCBI Taxonomy" id="994334"/>
    <lineage>
        <taxon>Eukaryota</taxon>
        <taxon>Fungi</taxon>
        <taxon>Fungi incertae sedis</taxon>
        <taxon>Mucoromycota</taxon>
        <taxon>Mucoromycotina</taxon>
        <taxon>Endogonomycetes</taxon>
        <taxon>Endogonales</taxon>
        <taxon>Endogonaceae</taxon>
        <taxon>Jimgerdemannia</taxon>
    </lineage>
</organism>
<gene>
    <name evidence="3" type="ORF">BC936DRAFT_143794</name>
</gene>
<dbReference type="PANTHER" id="PTHR16453:SF9">
    <property type="entry name" value="GATOR COMPLEX PROTEIN MIOS"/>
    <property type="match status" value="1"/>
</dbReference>
<evidence type="ECO:0000313" key="4">
    <source>
        <dbReference type="Proteomes" id="UP000268093"/>
    </source>
</evidence>
<feature type="chain" id="PRO_5019022228" description="WD40-repeat-containing domain protein" evidence="2">
    <location>
        <begin position="20"/>
        <end position="302"/>
    </location>
</feature>
<dbReference type="AlphaFoldDB" id="A0A433DDG5"/>
<evidence type="ECO:0008006" key="5">
    <source>
        <dbReference type="Google" id="ProtNLM"/>
    </source>
</evidence>
<reference evidence="3 4" key="1">
    <citation type="journal article" date="2018" name="New Phytol.">
        <title>Phylogenomics of Endogonaceae and evolution of mycorrhizas within Mucoromycota.</title>
        <authorList>
            <person name="Chang Y."/>
            <person name="Desiro A."/>
            <person name="Na H."/>
            <person name="Sandor L."/>
            <person name="Lipzen A."/>
            <person name="Clum A."/>
            <person name="Barry K."/>
            <person name="Grigoriev I.V."/>
            <person name="Martin F.M."/>
            <person name="Stajich J.E."/>
            <person name="Smith M.E."/>
            <person name="Bonito G."/>
            <person name="Spatafora J.W."/>
        </authorList>
    </citation>
    <scope>NUCLEOTIDE SEQUENCE [LARGE SCALE GENOMIC DNA]</scope>
    <source>
        <strain evidence="3 4">GMNB39</strain>
    </source>
</reference>